<name>A0A915K6G2_ROMCU</name>
<proteinExistence type="predicted"/>
<evidence type="ECO:0000313" key="3">
    <source>
        <dbReference type="WBParaSite" id="nRc.2.0.1.t34310-RA"/>
    </source>
</evidence>
<feature type="region of interest" description="Disordered" evidence="1">
    <location>
        <begin position="44"/>
        <end position="66"/>
    </location>
</feature>
<dbReference type="AlphaFoldDB" id="A0A915K6G2"/>
<dbReference type="Proteomes" id="UP000887565">
    <property type="component" value="Unplaced"/>
</dbReference>
<protein>
    <submittedName>
        <fullName evidence="3">Uncharacterized protein</fullName>
    </submittedName>
</protein>
<organism evidence="2 3">
    <name type="scientific">Romanomermis culicivorax</name>
    <name type="common">Nematode worm</name>
    <dbReference type="NCBI Taxonomy" id="13658"/>
    <lineage>
        <taxon>Eukaryota</taxon>
        <taxon>Metazoa</taxon>
        <taxon>Ecdysozoa</taxon>
        <taxon>Nematoda</taxon>
        <taxon>Enoplea</taxon>
        <taxon>Dorylaimia</taxon>
        <taxon>Mermithida</taxon>
        <taxon>Mermithoidea</taxon>
        <taxon>Mermithidae</taxon>
        <taxon>Romanomermis</taxon>
    </lineage>
</organism>
<sequence length="121" mass="13938">PAPLLHRHDFSARWNLLPPRPLQPTGLPSDCPSLIATQLPPRGVNLLSPLRSQTYTSSSGRRDSTDYGHNCNSCAVRFDGQDDPCNPHGYHKDRYRQRECNCRDHQQHYRSAPDTRQRRLH</sequence>
<feature type="region of interest" description="Disordered" evidence="1">
    <location>
        <begin position="101"/>
        <end position="121"/>
    </location>
</feature>
<evidence type="ECO:0000313" key="2">
    <source>
        <dbReference type="Proteomes" id="UP000887565"/>
    </source>
</evidence>
<evidence type="ECO:0000256" key="1">
    <source>
        <dbReference type="SAM" id="MobiDB-lite"/>
    </source>
</evidence>
<keyword evidence="2" id="KW-1185">Reference proteome</keyword>
<feature type="compositionally biased region" description="Polar residues" evidence="1">
    <location>
        <begin position="50"/>
        <end position="59"/>
    </location>
</feature>
<accession>A0A915K6G2</accession>
<reference evidence="3" key="1">
    <citation type="submission" date="2022-11" db="UniProtKB">
        <authorList>
            <consortium name="WormBaseParasite"/>
        </authorList>
    </citation>
    <scope>IDENTIFICATION</scope>
</reference>
<dbReference type="WBParaSite" id="nRc.2.0.1.t34310-RA">
    <property type="protein sequence ID" value="nRc.2.0.1.t34310-RA"/>
    <property type="gene ID" value="nRc.2.0.1.g34310"/>
</dbReference>